<dbReference type="NCBIfam" id="NF001413">
    <property type="entry name" value="PRK00290.1"/>
    <property type="match status" value="1"/>
</dbReference>
<keyword evidence="4 7" id="KW-0547">Nucleotide-binding</keyword>
<evidence type="ECO:0000256" key="3">
    <source>
        <dbReference type="ARBA" id="ARBA00022553"/>
    </source>
</evidence>
<keyword evidence="6 7" id="KW-0346">Stress response</keyword>
<evidence type="ECO:0000256" key="9">
    <source>
        <dbReference type="SAM" id="Coils"/>
    </source>
</evidence>
<evidence type="ECO:0000256" key="2">
    <source>
        <dbReference type="ARBA" id="ARBA00014415"/>
    </source>
</evidence>
<comment type="similarity">
    <text evidence="1 7 8">Belongs to the heat shock protein 70 family.</text>
</comment>
<dbReference type="Gene3D" id="3.90.640.10">
    <property type="entry name" value="Actin, Chain A, domain 4"/>
    <property type="match status" value="1"/>
</dbReference>
<keyword evidence="5 7" id="KW-0067">ATP-binding</keyword>
<dbReference type="EMBL" id="JBHUIW010000029">
    <property type="protein sequence ID" value="MFD2184502.1"/>
    <property type="molecule type" value="Genomic_DNA"/>
</dbReference>
<dbReference type="NCBIfam" id="NF003520">
    <property type="entry name" value="PRK05183.1"/>
    <property type="match status" value="1"/>
</dbReference>
<comment type="induction">
    <text evidence="7">By stress conditions e.g. heat shock.</text>
</comment>
<dbReference type="PROSITE" id="PS00329">
    <property type="entry name" value="HSP70_2"/>
    <property type="match status" value="1"/>
</dbReference>
<dbReference type="SUPFAM" id="SSF53067">
    <property type="entry name" value="Actin-like ATPase domain"/>
    <property type="match status" value="2"/>
</dbReference>
<dbReference type="InterPro" id="IPR043129">
    <property type="entry name" value="ATPase_NBD"/>
</dbReference>
<evidence type="ECO:0000256" key="5">
    <source>
        <dbReference type="ARBA" id="ARBA00022840"/>
    </source>
</evidence>
<gene>
    <name evidence="7 11" type="primary">dnaK</name>
    <name evidence="11" type="ORF">ACFSOX_20295</name>
</gene>
<evidence type="ECO:0000256" key="4">
    <source>
        <dbReference type="ARBA" id="ARBA00022741"/>
    </source>
</evidence>
<proteinExistence type="evidence at transcript level"/>
<dbReference type="PROSITE" id="PS01036">
    <property type="entry name" value="HSP70_3"/>
    <property type="match status" value="1"/>
</dbReference>
<dbReference type="SUPFAM" id="SSF100934">
    <property type="entry name" value="Heat shock protein 70kD (HSP70), C-terminal subdomain"/>
    <property type="match status" value="1"/>
</dbReference>
<accession>A0ABW5AR81</accession>
<dbReference type="PANTHER" id="PTHR19375">
    <property type="entry name" value="HEAT SHOCK PROTEIN 70KDA"/>
    <property type="match status" value="1"/>
</dbReference>
<dbReference type="Gene3D" id="2.60.34.10">
    <property type="entry name" value="Substrate Binding Domain Of DNAk, Chain A, domain 1"/>
    <property type="match status" value="1"/>
</dbReference>
<comment type="function">
    <text evidence="7">Acts as a chaperone.</text>
</comment>
<evidence type="ECO:0000256" key="6">
    <source>
        <dbReference type="ARBA" id="ARBA00023016"/>
    </source>
</evidence>
<evidence type="ECO:0000313" key="11">
    <source>
        <dbReference type="EMBL" id="MFD2184502.1"/>
    </source>
</evidence>
<feature type="coiled-coil region" evidence="9">
    <location>
        <begin position="247"/>
        <end position="274"/>
    </location>
</feature>
<keyword evidence="7" id="KW-0143">Chaperone</keyword>
<dbReference type="InterPro" id="IPR029048">
    <property type="entry name" value="HSP70_C_sf"/>
</dbReference>
<dbReference type="Gene3D" id="3.30.420.40">
    <property type="match status" value="2"/>
</dbReference>
<feature type="modified residue" description="Phosphothreonine; by autocatalysis" evidence="7">
    <location>
        <position position="198"/>
    </location>
</feature>
<dbReference type="InterPro" id="IPR018181">
    <property type="entry name" value="Heat_shock_70_CS"/>
</dbReference>
<feature type="region of interest" description="Disordered" evidence="10">
    <location>
        <begin position="595"/>
        <end position="638"/>
    </location>
</feature>
<evidence type="ECO:0000256" key="7">
    <source>
        <dbReference type="HAMAP-Rule" id="MF_00332"/>
    </source>
</evidence>
<name>A0ABW5AR81_9BRAD</name>
<evidence type="ECO:0000313" key="12">
    <source>
        <dbReference type="Proteomes" id="UP001597314"/>
    </source>
</evidence>
<dbReference type="CDD" id="cd11733">
    <property type="entry name" value="ASKHA_NBD_HSP70_HSPA9"/>
    <property type="match status" value="1"/>
</dbReference>
<protein>
    <recommendedName>
        <fullName evidence="2 7">Chaperone protein DnaK</fullName>
    </recommendedName>
    <alternativeName>
        <fullName evidence="7">HSP70</fullName>
    </alternativeName>
    <alternativeName>
        <fullName evidence="7">Heat shock 70 kDa protein</fullName>
    </alternativeName>
    <alternativeName>
        <fullName evidence="7">Heat shock protein 70</fullName>
    </alternativeName>
</protein>
<evidence type="ECO:0000256" key="10">
    <source>
        <dbReference type="SAM" id="MobiDB-lite"/>
    </source>
</evidence>
<evidence type="ECO:0000256" key="1">
    <source>
        <dbReference type="ARBA" id="ARBA00007381"/>
    </source>
</evidence>
<dbReference type="InterPro" id="IPR012725">
    <property type="entry name" value="Chaperone_DnaK"/>
</dbReference>
<keyword evidence="12" id="KW-1185">Reference proteome</keyword>
<dbReference type="InterPro" id="IPR013126">
    <property type="entry name" value="Hsp_70_fam"/>
</dbReference>
<dbReference type="HAMAP" id="MF_00332">
    <property type="entry name" value="DnaK"/>
    <property type="match status" value="1"/>
</dbReference>
<dbReference type="Proteomes" id="UP001597314">
    <property type="component" value="Unassembled WGS sequence"/>
</dbReference>
<dbReference type="RefSeq" id="WP_378479645.1">
    <property type="nucleotide sequence ID" value="NZ_JBHUIW010000029.1"/>
</dbReference>
<dbReference type="Gene3D" id="1.20.1270.10">
    <property type="match status" value="1"/>
</dbReference>
<sequence>MGKVIGIDLGTTNSCVAVMEGKTPKVIENSEGKNTTPSIVAFTDDGERLVGQPAKRQAVTNPERTFFAVKRLIGRRYDDPMVEKDKKLVPYKIVRASNGDAWVEADGKTYSPSQISAFTLQKMKETAESYLGQKVTQAVITVPAYFNDAQRQATKDAGRIAGLEVLRIINEPTAAALAYGLDKQKNGTIAVYDLGGGTFDISILEIGDGVFEVKSTNGDTFLGGEDFDMRLVNYLADEFQKEQGIDLRRDKLALQRLKEAAEAAKIELSSTSQTEINLPYITADATGPKHLTLKLTRAKFEALVDDLIQKTVEPCRLALKDAGLSAGEINEVVLVGGMTRMPKVQEIVRQFFGREPHKGVNPDEVVAIGASIQAGVLQGDVKDVLLLDVTPLSLGIETLGGVFTRIIDRNTTIPTKKSQVFSTAEDNQNAVTIRVFQGEREMAADNKLLGQFDLMGIPPAPRGVPQIEVSFDIDANGIVNVSAKDKATSKEQQIRIQASGGLSQADIERMVKDAEAHSEDDKKRKAAVEAKNHGEALLHSTEKALSEHGSKVGENERRAIEDAMGDLREALKGDDAEAIRTKTNTLAQASMKLGEAMYKQSEGDGGPDAGASAGGKKEDVVDAEFTEVDDDKKNKKSA</sequence>
<dbReference type="SUPFAM" id="SSF100920">
    <property type="entry name" value="Heat shock protein 70kD (HSP70), peptide-binding domain"/>
    <property type="match status" value="1"/>
</dbReference>
<comment type="caution">
    <text evidence="11">The sequence shown here is derived from an EMBL/GenBank/DDBJ whole genome shotgun (WGS) entry which is preliminary data.</text>
</comment>
<keyword evidence="3 7" id="KW-0597">Phosphoprotein</keyword>
<evidence type="ECO:0000256" key="8">
    <source>
        <dbReference type="RuleBase" id="RU003322"/>
    </source>
</evidence>
<dbReference type="InterPro" id="IPR029047">
    <property type="entry name" value="HSP70_peptide-bd_sf"/>
</dbReference>
<dbReference type="NCBIfam" id="TIGR02350">
    <property type="entry name" value="prok_dnaK"/>
    <property type="match status" value="1"/>
</dbReference>
<dbReference type="Pfam" id="PF00012">
    <property type="entry name" value="HSP70"/>
    <property type="match status" value="1"/>
</dbReference>
<reference evidence="12" key="1">
    <citation type="journal article" date="2019" name="Int. J. Syst. Evol. Microbiol.">
        <title>The Global Catalogue of Microorganisms (GCM) 10K type strain sequencing project: providing services to taxonomists for standard genome sequencing and annotation.</title>
        <authorList>
            <consortium name="The Broad Institute Genomics Platform"/>
            <consortium name="The Broad Institute Genome Sequencing Center for Infectious Disease"/>
            <person name="Wu L."/>
            <person name="Ma J."/>
        </authorList>
    </citation>
    <scope>NUCLEOTIDE SEQUENCE [LARGE SCALE GENOMIC DNA]</scope>
    <source>
        <strain evidence="12">CGMCC 1.6774</strain>
    </source>
</reference>
<organism evidence="11 12">
    <name type="scientific">Rhodoplanes azumiensis</name>
    <dbReference type="NCBI Taxonomy" id="1897628"/>
    <lineage>
        <taxon>Bacteria</taxon>
        <taxon>Pseudomonadati</taxon>
        <taxon>Pseudomonadota</taxon>
        <taxon>Alphaproteobacteria</taxon>
        <taxon>Hyphomicrobiales</taxon>
        <taxon>Nitrobacteraceae</taxon>
        <taxon>Rhodoplanes</taxon>
    </lineage>
</organism>
<feature type="region of interest" description="Disordered" evidence="10">
    <location>
        <begin position="514"/>
        <end position="537"/>
    </location>
</feature>
<dbReference type="PRINTS" id="PR00301">
    <property type="entry name" value="HEATSHOCK70"/>
</dbReference>
<keyword evidence="9" id="KW-0175">Coiled coil</keyword>
<dbReference type="PROSITE" id="PS00297">
    <property type="entry name" value="HSP70_1"/>
    <property type="match status" value="1"/>
</dbReference>